<keyword evidence="1" id="KW-0472">Membrane</keyword>
<feature type="transmembrane region" description="Helical" evidence="1">
    <location>
        <begin position="57"/>
        <end position="90"/>
    </location>
</feature>
<name>K1WXD4_MARBU</name>
<evidence type="ECO:0000256" key="1">
    <source>
        <dbReference type="SAM" id="Phobius"/>
    </source>
</evidence>
<accession>K1WXD4</accession>
<evidence type="ECO:0000313" key="2">
    <source>
        <dbReference type="EMBL" id="EKD17711.1"/>
    </source>
</evidence>
<dbReference type="HOGENOM" id="CLU_077722_0_0_1"/>
<dbReference type="EMBL" id="JH921435">
    <property type="protein sequence ID" value="EKD17711.1"/>
    <property type="molecule type" value="Genomic_DNA"/>
</dbReference>
<dbReference type="InParanoid" id="K1WXD4"/>
<sequence>MFSKPLLLLLVVLTSTKIRRRFCRLNEAWYILSKKLVKIYSNRIVKRGRSRLKNLLSALAIAAAAAAAVAAAILRTLTFEASLLFLDLFIKRLLMLTTVKALRCIKCINTLYAVFGMLKVAIATAPLLLPLLTPLSITSAVNSPSGLASRSKGFKSSFGSFASFAFALKTFNLNIAFIKLNGLVAANRSPMTRSASSISPFPALALISAAFVVLVAFAVLVAFVALIIVAFFALVVALAAFAAAPAVVMTFTERRAKVKRLLRALVDLLL</sequence>
<keyword evidence="1" id="KW-0812">Transmembrane</keyword>
<dbReference type="Proteomes" id="UP000006753">
    <property type="component" value="Unassembled WGS sequence"/>
</dbReference>
<feature type="transmembrane region" description="Helical" evidence="1">
    <location>
        <begin position="201"/>
        <end position="221"/>
    </location>
</feature>
<keyword evidence="1" id="KW-1133">Transmembrane helix</keyword>
<evidence type="ECO:0000313" key="3">
    <source>
        <dbReference type="Proteomes" id="UP000006753"/>
    </source>
</evidence>
<organism evidence="2 3">
    <name type="scientific">Marssonina brunnea f. sp. multigermtubi (strain MB_m1)</name>
    <name type="common">Marssonina leaf spot fungus</name>
    <dbReference type="NCBI Taxonomy" id="1072389"/>
    <lineage>
        <taxon>Eukaryota</taxon>
        <taxon>Fungi</taxon>
        <taxon>Dikarya</taxon>
        <taxon>Ascomycota</taxon>
        <taxon>Pezizomycotina</taxon>
        <taxon>Leotiomycetes</taxon>
        <taxon>Helotiales</taxon>
        <taxon>Drepanopezizaceae</taxon>
        <taxon>Drepanopeziza</taxon>
    </lineage>
</organism>
<feature type="transmembrane region" description="Helical" evidence="1">
    <location>
        <begin position="227"/>
        <end position="251"/>
    </location>
</feature>
<keyword evidence="3" id="KW-1185">Reference proteome</keyword>
<protein>
    <submittedName>
        <fullName evidence="2">Uncharacterized protein</fullName>
    </submittedName>
</protein>
<dbReference type="KEGG" id="mbe:MBM_04080"/>
<gene>
    <name evidence="2" type="ORF">MBM_04080</name>
</gene>
<reference evidence="2 3" key="1">
    <citation type="journal article" date="2012" name="BMC Genomics">
        <title>Sequencing the genome of Marssonina brunnea reveals fungus-poplar co-evolution.</title>
        <authorList>
            <person name="Zhu S."/>
            <person name="Cao Y.-Z."/>
            <person name="Jiang C."/>
            <person name="Tan B.-Y."/>
            <person name="Wang Z."/>
            <person name="Feng S."/>
            <person name="Zhang L."/>
            <person name="Su X.-H."/>
            <person name="Brejova B."/>
            <person name="Vinar T."/>
            <person name="Xu M."/>
            <person name="Wang M.-X."/>
            <person name="Zhang S.-G."/>
            <person name="Huang M.-R."/>
            <person name="Wu R."/>
            <person name="Zhou Y."/>
        </authorList>
    </citation>
    <scope>NUCLEOTIDE SEQUENCE [LARGE SCALE GENOMIC DNA]</scope>
    <source>
        <strain evidence="2 3">MB_m1</strain>
    </source>
</reference>
<feature type="transmembrane region" description="Helical" evidence="1">
    <location>
        <begin position="157"/>
        <end position="180"/>
    </location>
</feature>
<feature type="transmembrane region" description="Helical" evidence="1">
    <location>
        <begin position="111"/>
        <end position="137"/>
    </location>
</feature>
<dbReference type="AlphaFoldDB" id="K1WXD4"/>
<proteinExistence type="predicted"/>